<proteinExistence type="inferred from homology"/>
<dbReference type="Pfam" id="PF02086">
    <property type="entry name" value="MethyltransfD12"/>
    <property type="match status" value="1"/>
</dbReference>
<dbReference type="Proteomes" id="UP000731465">
    <property type="component" value="Unassembled WGS sequence"/>
</dbReference>
<evidence type="ECO:0000313" key="9">
    <source>
        <dbReference type="Proteomes" id="UP000731465"/>
    </source>
</evidence>
<dbReference type="PROSITE" id="PS00092">
    <property type="entry name" value="N6_MTASE"/>
    <property type="match status" value="1"/>
</dbReference>
<dbReference type="InterPro" id="IPR012327">
    <property type="entry name" value="MeTrfase_D12"/>
</dbReference>
<keyword evidence="5 7" id="KW-0949">S-adenosyl-L-methionine</keyword>
<evidence type="ECO:0000256" key="2">
    <source>
        <dbReference type="ARBA" id="ARBA00011900"/>
    </source>
</evidence>
<accession>A0ABS7DFC5</accession>
<comment type="catalytic activity">
    <reaction evidence="6 7">
        <text>a 2'-deoxyadenosine in DNA + S-adenosyl-L-methionine = an N(6)-methyl-2'-deoxyadenosine in DNA + S-adenosyl-L-homocysteine + H(+)</text>
        <dbReference type="Rhea" id="RHEA:15197"/>
        <dbReference type="Rhea" id="RHEA-COMP:12418"/>
        <dbReference type="Rhea" id="RHEA-COMP:12419"/>
        <dbReference type="ChEBI" id="CHEBI:15378"/>
        <dbReference type="ChEBI" id="CHEBI:57856"/>
        <dbReference type="ChEBI" id="CHEBI:59789"/>
        <dbReference type="ChEBI" id="CHEBI:90615"/>
        <dbReference type="ChEBI" id="CHEBI:90616"/>
        <dbReference type="EC" id="2.1.1.72"/>
    </reaction>
</comment>
<evidence type="ECO:0000256" key="7">
    <source>
        <dbReference type="RuleBase" id="RU361257"/>
    </source>
</evidence>
<comment type="similarity">
    <text evidence="1 7">Belongs to the N(4)/N(6)-methyltransferase family.</text>
</comment>
<dbReference type="GO" id="GO:0032259">
    <property type="term" value="P:methylation"/>
    <property type="evidence" value="ECO:0007669"/>
    <property type="project" value="UniProtKB-KW"/>
</dbReference>
<name>A0ABS7DFC5_9GAMM</name>
<reference evidence="8 9" key="1">
    <citation type="submission" date="2021-03" db="EMBL/GenBank/DDBJ databases">
        <title>Succinivibrio sp. nov. isolated from feces of cow.</title>
        <authorList>
            <person name="Choi J.-Y."/>
        </authorList>
    </citation>
    <scope>NUCLEOTIDE SEQUENCE [LARGE SCALE GENOMIC DNA]</scope>
    <source>
        <strain evidence="8 9">AGMB01872</strain>
    </source>
</reference>
<dbReference type="NCBIfam" id="TIGR00571">
    <property type="entry name" value="dam"/>
    <property type="match status" value="1"/>
</dbReference>
<organism evidence="8 9">
    <name type="scientific">Succinivibrio faecicola</name>
    <dbReference type="NCBI Taxonomy" id="2820300"/>
    <lineage>
        <taxon>Bacteria</taxon>
        <taxon>Pseudomonadati</taxon>
        <taxon>Pseudomonadota</taxon>
        <taxon>Gammaproteobacteria</taxon>
        <taxon>Aeromonadales</taxon>
        <taxon>Succinivibrionaceae</taxon>
        <taxon>Succinivibrio</taxon>
    </lineage>
</organism>
<dbReference type="RefSeq" id="WP_219936239.1">
    <property type="nucleotide sequence ID" value="NZ_JAGFNY010000002.1"/>
</dbReference>
<evidence type="ECO:0000256" key="1">
    <source>
        <dbReference type="ARBA" id="ARBA00006594"/>
    </source>
</evidence>
<keyword evidence="4 7" id="KW-0808">Transferase</keyword>
<dbReference type="InterPro" id="IPR023095">
    <property type="entry name" value="Ade_MeTrfase_dom_2"/>
</dbReference>
<dbReference type="PANTHER" id="PTHR30481">
    <property type="entry name" value="DNA ADENINE METHYLASE"/>
    <property type="match status" value="1"/>
</dbReference>
<gene>
    <name evidence="8" type="ORF">J5V48_01525</name>
</gene>
<dbReference type="EMBL" id="JAGFNY010000002">
    <property type="protein sequence ID" value="MBW7569570.1"/>
    <property type="molecule type" value="Genomic_DNA"/>
</dbReference>
<dbReference type="InterPro" id="IPR012263">
    <property type="entry name" value="M_m6A_EcoRV"/>
</dbReference>
<dbReference type="GO" id="GO:0008168">
    <property type="term" value="F:methyltransferase activity"/>
    <property type="evidence" value="ECO:0007669"/>
    <property type="project" value="UniProtKB-KW"/>
</dbReference>
<sequence>MKEQVQPLLKWVGGKRQLLPSLLKVMPKSFDFYVEPFLGGGALFFHLQPKNAVVCDINSELINFYNVVKDSPEPLIQKLLSYTDSEEFFYSIRNLDRDPESFSKLSNIDKAARTYYLNRVCFNGLYRVTKKGFFNSPYGKSSHPYVVNSQRIMMVSRMLNDGNISIINGSFEDVEPYLKENSFIYLDPPYDPVSASASFTNYSNGGFNKDMQIKLKEFCDRLTDKGHKFLLSNSATPFIVDLYKDYKKTIVKANRRVNSVASKRGVVDEILVRNYK</sequence>
<comment type="caution">
    <text evidence="8">The sequence shown here is derived from an EMBL/GenBank/DDBJ whole genome shotgun (WGS) entry which is preliminary data.</text>
</comment>
<dbReference type="PANTHER" id="PTHR30481:SF3">
    <property type="entry name" value="DNA ADENINE METHYLASE"/>
    <property type="match status" value="1"/>
</dbReference>
<keyword evidence="9" id="KW-1185">Reference proteome</keyword>
<dbReference type="PIRSF" id="PIRSF000398">
    <property type="entry name" value="M_m6A_EcoRV"/>
    <property type="match status" value="1"/>
</dbReference>
<dbReference type="SUPFAM" id="SSF53335">
    <property type="entry name" value="S-adenosyl-L-methionine-dependent methyltransferases"/>
    <property type="match status" value="1"/>
</dbReference>
<dbReference type="EC" id="2.1.1.72" evidence="2 7"/>
<evidence type="ECO:0000256" key="3">
    <source>
        <dbReference type="ARBA" id="ARBA00022603"/>
    </source>
</evidence>
<evidence type="ECO:0000256" key="4">
    <source>
        <dbReference type="ARBA" id="ARBA00022679"/>
    </source>
</evidence>
<evidence type="ECO:0000256" key="6">
    <source>
        <dbReference type="ARBA" id="ARBA00047942"/>
    </source>
</evidence>
<dbReference type="InterPro" id="IPR002052">
    <property type="entry name" value="DNA_methylase_N6_adenine_CS"/>
</dbReference>
<evidence type="ECO:0000313" key="8">
    <source>
        <dbReference type="EMBL" id="MBW7569570.1"/>
    </source>
</evidence>
<keyword evidence="3 7" id="KW-0489">Methyltransferase</keyword>
<dbReference type="Gene3D" id="1.10.1020.10">
    <property type="entry name" value="Adenine-specific Methyltransferase, Domain 2"/>
    <property type="match status" value="1"/>
</dbReference>
<dbReference type="PRINTS" id="PR00505">
    <property type="entry name" value="D12N6MTFRASE"/>
</dbReference>
<evidence type="ECO:0000256" key="5">
    <source>
        <dbReference type="ARBA" id="ARBA00022691"/>
    </source>
</evidence>
<protein>
    <recommendedName>
        <fullName evidence="2 7">Site-specific DNA-methyltransferase (adenine-specific)</fullName>
        <ecNumber evidence="2 7">2.1.1.72</ecNumber>
    </recommendedName>
</protein>
<dbReference type="Gene3D" id="3.40.50.150">
    <property type="entry name" value="Vaccinia Virus protein VP39"/>
    <property type="match status" value="1"/>
</dbReference>
<dbReference type="InterPro" id="IPR029063">
    <property type="entry name" value="SAM-dependent_MTases_sf"/>
</dbReference>